<dbReference type="Pfam" id="PF03432">
    <property type="entry name" value="Relaxase"/>
    <property type="match status" value="1"/>
</dbReference>
<accession>A0A916X5W5</accession>
<evidence type="ECO:0000313" key="4">
    <source>
        <dbReference type="Proteomes" id="UP000608154"/>
    </source>
</evidence>
<keyword evidence="4" id="KW-1185">Reference proteome</keyword>
<evidence type="ECO:0000256" key="1">
    <source>
        <dbReference type="SAM" id="MobiDB-lite"/>
    </source>
</evidence>
<proteinExistence type="predicted"/>
<dbReference type="InterPro" id="IPR005094">
    <property type="entry name" value="Endonuclease_MobA/VirD2"/>
</dbReference>
<name>A0A916X5W5_9SPHN</name>
<dbReference type="AlphaFoldDB" id="A0A916X5W5"/>
<dbReference type="RefSeq" id="WP_188772803.1">
    <property type="nucleotide sequence ID" value="NZ_BMHK01000034.1"/>
</dbReference>
<protein>
    <recommendedName>
        <fullName evidence="2">MobA/VirD2-like nuclease domain-containing protein</fullName>
    </recommendedName>
</protein>
<evidence type="ECO:0000313" key="3">
    <source>
        <dbReference type="EMBL" id="GGC12734.1"/>
    </source>
</evidence>
<evidence type="ECO:0000259" key="2">
    <source>
        <dbReference type="Pfam" id="PF03432"/>
    </source>
</evidence>
<feature type="region of interest" description="Disordered" evidence="1">
    <location>
        <begin position="269"/>
        <end position="292"/>
    </location>
</feature>
<gene>
    <name evidence="3" type="ORF">GCM10011494_34470</name>
</gene>
<reference evidence="3" key="1">
    <citation type="journal article" date="2014" name="Int. J. Syst. Evol. Microbiol.">
        <title>Complete genome sequence of Corynebacterium casei LMG S-19264T (=DSM 44701T), isolated from a smear-ripened cheese.</title>
        <authorList>
            <consortium name="US DOE Joint Genome Institute (JGI-PGF)"/>
            <person name="Walter F."/>
            <person name="Albersmeier A."/>
            <person name="Kalinowski J."/>
            <person name="Ruckert C."/>
        </authorList>
    </citation>
    <scope>NUCLEOTIDE SEQUENCE</scope>
    <source>
        <strain evidence="3">CGMCC 1.15095</strain>
    </source>
</reference>
<feature type="region of interest" description="Disordered" evidence="1">
    <location>
        <begin position="457"/>
        <end position="501"/>
    </location>
</feature>
<organism evidence="3 4">
    <name type="scientific">Novosphingobium endophyticum</name>
    <dbReference type="NCBI Taxonomy" id="1955250"/>
    <lineage>
        <taxon>Bacteria</taxon>
        <taxon>Pseudomonadati</taxon>
        <taxon>Pseudomonadota</taxon>
        <taxon>Alphaproteobacteria</taxon>
        <taxon>Sphingomonadales</taxon>
        <taxon>Sphingomonadaceae</taxon>
        <taxon>Novosphingobium</taxon>
    </lineage>
</organism>
<dbReference type="Proteomes" id="UP000608154">
    <property type="component" value="Unassembled WGS sequence"/>
</dbReference>
<feature type="compositionally biased region" description="Basic and acidic residues" evidence="1">
    <location>
        <begin position="281"/>
        <end position="292"/>
    </location>
</feature>
<reference evidence="3" key="2">
    <citation type="submission" date="2020-09" db="EMBL/GenBank/DDBJ databases">
        <authorList>
            <person name="Sun Q."/>
            <person name="Zhou Y."/>
        </authorList>
    </citation>
    <scope>NUCLEOTIDE SEQUENCE</scope>
    <source>
        <strain evidence="3">CGMCC 1.15095</strain>
    </source>
</reference>
<comment type="caution">
    <text evidence="3">The sequence shown here is derived from an EMBL/GenBank/DDBJ whole genome shotgun (WGS) entry which is preliminary data.</text>
</comment>
<sequence length="501" mass="56606">MILKGSQRANGADLATHLMNICDNERVEIAALHGVVADDLHGAFAEFEAIASGTKAKEPLYSLSINPSAPLTRQQYEEAIADIEDRLGLAGQPRATVFHIKDGREHCHVIWSRIDAEKMRAIHMAHDHRRLCDLSCELAHKFGLDLPPGLQAWEKKQRFKKERLEPTLAENAQAKKTGIPPEQRRAEITAAYNQSDSAEAFRAALAQKRYILAKGDRRGLVVVDRYGDVHSLTRYVKDHSAKGIRQKLSALKSDDLPDVEQARALTRDLAQQQGKGAGEGAGDKAEETRRRVEEVRRQALARAQEARRLASAQHEQEILTRQASERLALHAAQESEKRGFLFRVRSAVADLIERTPALRSVLGPLQKLTHLDPRERHTLEKDALRRRHAREKLEIARRKRSLAAAEKREQESLTEALARLARRQGEEQARLRQDFTEAGRDQKLWRARVFDEGDVTQEFNARSGAAGGDQDDGDDDVRQPQWKKRTEGLQRRPGSRRGPRR</sequence>
<dbReference type="EMBL" id="BMHK01000034">
    <property type="protein sequence ID" value="GGC12734.1"/>
    <property type="molecule type" value="Genomic_DNA"/>
</dbReference>
<feature type="domain" description="MobA/VirD2-like nuclease" evidence="2">
    <location>
        <begin position="24"/>
        <end position="144"/>
    </location>
</feature>